<evidence type="ECO:0000313" key="2">
    <source>
        <dbReference type="Proteomes" id="UP000249464"/>
    </source>
</evidence>
<dbReference type="EMBL" id="FQNC01000082">
    <property type="protein sequence ID" value="SGZ18017.1"/>
    <property type="molecule type" value="Genomic_DNA"/>
</dbReference>
<gene>
    <name evidence="1" type="primary">BQ5605_C020g09158</name>
    <name evidence="1" type="ORF">BQ5605_C020G09158</name>
</gene>
<dbReference type="Proteomes" id="UP000249464">
    <property type="component" value="Unassembled WGS sequence"/>
</dbReference>
<protein>
    <submittedName>
        <fullName evidence="1">BQ5605_C020g09158 protein</fullName>
    </submittedName>
</protein>
<sequence>MPVPIRFSRDYVSMSTLDSSPNPQLISMNPAQKLPVGSRYESVPHVGPGTAVYVRQPTRSQLVSLLSCWCPWKRGSLYSGAAPREQKANSGLFSNPNRAFYIPDPEGKPFVDVDGVESGPRWILIDPQGKVGSDDGKKHKEERGCCIM</sequence>
<dbReference type="AlphaFoldDB" id="A0A2X0MME0"/>
<proteinExistence type="predicted"/>
<keyword evidence="2" id="KW-1185">Reference proteome</keyword>
<name>A0A2X0MME0_9BASI</name>
<reference evidence="1 2" key="1">
    <citation type="submission" date="2016-11" db="EMBL/GenBank/DDBJ databases">
        <authorList>
            <person name="Jaros S."/>
            <person name="Januszkiewicz K."/>
            <person name="Wedrychowicz H."/>
        </authorList>
    </citation>
    <scope>NUCLEOTIDE SEQUENCE [LARGE SCALE GENOMIC DNA]</scope>
</reference>
<accession>A0A2X0MME0</accession>
<organism evidence="1 2">
    <name type="scientific">Microbotryum silenes-dioicae</name>
    <dbReference type="NCBI Taxonomy" id="796604"/>
    <lineage>
        <taxon>Eukaryota</taxon>
        <taxon>Fungi</taxon>
        <taxon>Dikarya</taxon>
        <taxon>Basidiomycota</taxon>
        <taxon>Pucciniomycotina</taxon>
        <taxon>Microbotryomycetes</taxon>
        <taxon>Microbotryales</taxon>
        <taxon>Microbotryaceae</taxon>
        <taxon>Microbotryum</taxon>
    </lineage>
</organism>
<evidence type="ECO:0000313" key="1">
    <source>
        <dbReference type="EMBL" id="SGZ18017.1"/>
    </source>
</evidence>